<dbReference type="RefSeq" id="WP_167057649.1">
    <property type="nucleotide sequence ID" value="NZ_JAAOZR010000017.1"/>
</dbReference>
<dbReference type="InterPro" id="IPR012341">
    <property type="entry name" value="6hp_glycosidase-like_sf"/>
</dbReference>
<evidence type="ECO:0000313" key="1">
    <source>
        <dbReference type="EMBL" id="MBP1964540.1"/>
    </source>
</evidence>
<comment type="caution">
    <text evidence="1">The sequence shown here is derived from an EMBL/GenBank/DDBJ whole genome shotgun (WGS) entry which is preliminary data.</text>
</comment>
<dbReference type="Proteomes" id="UP001519344">
    <property type="component" value="Unassembled WGS sequence"/>
</dbReference>
<reference evidence="1 2" key="1">
    <citation type="submission" date="2021-03" db="EMBL/GenBank/DDBJ databases">
        <title>Genomic Encyclopedia of Type Strains, Phase IV (KMG-IV): sequencing the most valuable type-strain genomes for metagenomic binning, comparative biology and taxonomic classification.</title>
        <authorList>
            <person name="Goeker M."/>
        </authorList>
    </citation>
    <scope>NUCLEOTIDE SEQUENCE [LARGE SCALE GENOMIC DNA]</scope>
    <source>
        <strain evidence="1 2">DSM 24950</strain>
    </source>
</reference>
<accession>A0ABS4I0X1</accession>
<gene>
    <name evidence="1" type="ORF">J2Z65_003763</name>
</gene>
<evidence type="ECO:0008006" key="3">
    <source>
        <dbReference type="Google" id="ProtNLM"/>
    </source>
</evidence>
<evidence type="ECO:0000313" key="2">
    <source>
        <dbReference type="Proteomes" id="UP001519344"/>
    </source>
</evidence>
<dbReference type="InterPro" id="IPR008928">
    <property type="entry name" value="6-hairpin_glycosidase_sf"/>
</dbReference>
<keyword evidence="2" id="KW-1185">Reference proteome</keyword>
<sequence length="640" mass="71442">MQEHLQRWTLQADGIVWDITQDRAIPHEDHLEMSGKKVSVIVRYGVNQDGKLVLSRKVIWPTLRTIPNDTHGSLIRDFELETMPVIWINGKPSKNEKPLRVEYNGRIRIQSIEENGMLIERSIFPSTDSKSVLEKIMISNTSDQFISVKISSSTSGASVKGVSGIYLIAVTHDAAGEYSLGPQESCQFGIRISAKHLKEKDEELDVCKEERKRTWLIEDIKQKLRLETPNPVLNRMFEFAKLRTAESIFETKNGPMHGPGGGRYYAAIWTNDQVEYAGPLFPYLGYKLGNEATLNALRLFTSFMGPDYQPIPSSIIAEGIDIWEGAGDRGDAAMYAYGAVLFALSSGDSKVASELWPAIVWSLNYCDRQKNRDGVIASDSDELEGRFPSGSANLSTSCLAYAAYEYGAHLARELGHDQYAKQYVCLAKELYDAIEKYFGANVEGFDTYRYYDGNEILRSWICSPLVMGIEKRKSGTIKALLSSRLWSENGLVTQAGDTTFWDRSTLYALRGMLIVGETEAATAYLLSYSSRRLLGNHVPYAVEAFPEGNQRHLSAESALYCRIVTEGMFGLQPTGLTSFICTPRMPDGWDHMALRSIQALGREFDLIVNRQGAGIELIVTDADGSMTYEGAIGTAFEVRK</sequence>
<dbReference type="EMBL" id="JAGGKV010000009">
    <property type="protein sequence ID" value="MBP1964540.1"/>
    <property type="molecule type" value="Genomic_DNA"/>
</dbReference>
<protein>
    <recommendedName>
        <fullName evidence="3">Six-hairpin glycosidase-like protein</fullName>
    </recommendedName>
</protein>
<dbReference type="Gene3D" id="1.50.10.10">
    <property type="match status" value="1"/>
</dbReference>
<dbReference type="SUPFAM" id="SSF48208">
    <property type="entry name" value="Six-hairpin glycosidases"/>
    <property type="match status" value="1"/>
</dbReference>
<organism evidence="1 2">
    <name type="scientific">Paenibacillus aceris</name>
    <dbReference type="NCBI Taxonomy" id="869555"/>
    <lineage>
        <taxon>Bacteria</taxon>
        <taxon>Bacillati</taxon>
        <taxon>Bacillota</taxon>
        <taxon>Bacilli</taxon>
        <taxon>Bacillales</taxon>
        <taxon>Paenibacillaceae</taxon>
        <taxon>Paenibacillus</taxon>
    </lineage>
</organism>
<proteinExistence type="predicted"/>
<name>A0ABS4I0X1_9BACL</name>